<organism evidence="3 4">
    <name type="scientific">Sphingomonas tagetis</name>
    <dbReference type="NCBI Taxonomy" id="2949092"/>
    <lineage>
        <taxon>Bacteria</taxon>
        <taxon>Pseudomonadati</taxon>
        <taxon>Pseudomonadota</taxon>
        <taxon>Alphaproteobacteria</taxon>
        <taxon>Sphingomonadales</taxon>
        <taxon>Sphingomonadaceae</taxon>
        <taxon>Sphingomonas</taxon>
    </lineage>
</organism>
<evidence type="ECO:0000259" key="2">
    <source>
        <dbReference type="Pfam" id="PF17408"/>
    </source>
</evidence>
<keyword evidence="4" id="KW-1185">Reference proteome</keyword>
<dbReference type="InterPro" id="IPR042303">
    <property type="entry name" value="Malonyl_CoA_deC_C_sf"/>
</dbReference>
<dbReference type="Pfam" id="PF05292">
    <property type="entry name" value="MCD"/>
    <property type="match status" value="2"/>
</dbReference>
<dbReference type="AlphaFoldDB" id="A0A9X2HJS9"/>
<dbReference type="InterPro" id="IPR007956">
    <property type="entry name" value="Malonyl_CoA_deC_C"/>
</dbReference>
<dbReference type="InterPro" id="IPR035372">
    <property type="entry name" value="MCD_N"/>
</dbReference>
<feature type="domain" description="Malonyl-CoA decarboxylase C-terminal" evidence="1">
    <location>
        <begin position="336"/>
        <end position="399"/>
    </location>
</feature>
<protein>
    <submittedName>
        <fullName evidence="3">Malonyl-CoA decarboxylase</fullName>
    </submittedName>
</protein>
<comment type="caution">
    <text evidence="3">The sequence shown here is derived from an EMBL/GenBank/DDBJ whole genome shotgun (WGS) entry which is preliminary data.</text>
</comment>
<accession>A0A9X2HJS9</accession>
<dbReference type="GO" id="GO:0006633">
    <property type="term" value="P:fatty acid biosynthetic process"/>
    <property type="evidence" value="ECO:0007669"/>
    <property type="project" value="InterPro"/>
</dbReference>
<feature type="domain" description="Malonyl-CoA decarboxylase C-terminal" evidence="1">
    <location>
        <begin position="173"/>
        <end position="322"/>
    </location>
</feature>
<evidence type="ECO:0000313" key="4">
    <source>
        <dbReference type="Proteomes" id="UP001139451"/>
    </source>
</evidence>
<dbReference type="Proteomes" id="UP001139451">
    <property type="component" value="Unassembled WGS sequence"/>
</dbReference>
<dbReference type="GO" id="GO:0050080">
    <property type="term" value="F:malonyl-CoA decarboxylase activity"/>
    <property type="evidence" value="ECO:0007669"/>
    <property type="project" value="InterPro"/>
</dbReference>
<evidence type="ECO:0000259" key="1">
    <source>
        <dbReference type="Pfam" id="PF05292"/>
    </source>
</evidence>
<dbReference type="EMBL" id="JAMLDX010000019">
    <property type="protein sequence ID" value="MCP3732526.1"/>
    <property type="molecule type" value="Genomic_DNA"/>
</dbReference>
<name>A0A9X2HJS9_9SPHN</name>
<evidence type="ECO:0000313" key="3">
    <source>
        <dbReference type="EMBL" id="MCP3732526.1"/>
    </source>
</evidence>
<gene>
    <name evidence="3" type="ORF">M9978_19055</name>
</gene>
<dbReference type="PANTHER" id="PTHR28641">
    <property type="match status" value="1"/>
</dbReference>
<dbReference type="PANTHER" id="PTHR28641:SF1">
    <property type="entry name" value="MALONYL-COA DECARBOXYLASE, MITOCHONDRIAL"/>
    <property type="match status" value="1"/>
</dbReference>
<sequence>MDRTSLSELLQGFSRQGRELLRKHLPFAAFEPARAACSRVEMLCGLARDLISNRGEASGVAIATDLLRLYEAAGPDERADFFQALSRDFNPDRATLDAAWAKFQTEGWDAHPALASAIEAPRQELFRRLNLAPGGTAALVEMREDLLAMRGVPGVALAEADLAHLLQSWFNRGFLSMRAINWSSPANLLERVIRYEAVHDIRDWNDLRSRLDPPDRRCYAFFHPAIPDDPLIFVEVALTREVPGSIQALLAEDRVPLASGEATTAVFYSISNCQPGLRGISFGHFLIKQVATDLRREIPTLERFVTLSPIPGFMNWLRGEDAALAAQSQEGDGAHRDRLLAQAVRYFLEAKNGDGRPADPVARFHLGNGARLEQLNWLGDSSPKGLRQSAGMMVNYLYDLPAIEELHERFANHGSTATGKPFRQLAATLGSDNAKLMERQG</sequence>
<proteinExistence type="predicted"/>
<dbReference type="InterPro" id="IPR038917">
    <property type="entry name" value="Malonyl_CoA_deC"/>
</dbReference>
<dbReference type="Gene3D" id="3.40.630.150">
    <property type="entry name" value="Malonyl-CoA decarboxylase, catalytic domain"/>
    <property type="match status" value="1"/>
</dbReference>
<dbReference type="RefSeq" id="WP_254296057.1">
    <property type="nucleotide sequence ID" value="NZ_JAMLDX010000019.1"/>
</dbReference>
<feature type="domain" description="Malonyl-CoA decarboxylase N-terminal" evidence="2">
    <location>
        <begin position="89"/>
        <end position="170"/>
    </location>
</feature>
<dbReference type="InterPro" id="IPR038351">
    <property type="entry name" value="MCD_N_sf"/>
</dbReference>
<reference evidence="3" key="1">
    <citation type="submission" date="2022-05" db="EMBL/GenBank/DDBJ databases">
        <title>Sphingomonas sp. strain MG17 Genome sequencing and assembly.</title>
        <authorList>
            <person name="Kim I."/>
        </authorList>
    </citation>
    <scope>NUCLEOTIDE SEQUENCE</scope>
    <source>
        <strain evidence="3">MG17</strain>
    </source>
</reference>
<dbReference type="Pfam" id="PF17408">
    <property type="entry name" value="MCD_N"/>
    <property type="match status" value="1"/>
</dbReference>
<dbReference type="Gene3D" id="1.20.140.90">
    <property type="entry name" value="Malonyl-CoA decarboxylase, oligemerization domain"/>
    <property type="match status" value="1"/>
</dbReference>